<evidence type="ECO:0000313" key="1">
    <source>
        <dbReference type="EMBL" id="ACO69934.1"/>
    </source>
</evidence>
<dbReference type="Proteomes" id="UP000002009">
    <property type="component" value="Chromosome 10"/>
</dbReference>
<dbReference type="RefSeq" id="XP_002508676.1">
    <property type="nucleotide sequence ID" value="XM_002508630.1"/>
</dbReference>
<protein>
    <submittedName>
        <fullName evidence="1">Uncharacterized protein</fullName>
    </submittedName>
</protein>
<dbReference type="KEGG" id="mis:MICPUN_61758"/>
<dbReference type="AlphaFoldDB" id="C1FI54"/>
<sequence length="55" mass="5960">MPAPANVAAPAPAPKPTMSISEDAKKVAIKLQREALERIEKGSAELDELFVKSWK</sequence>
<gene>
    <name evidence="1" type="ORF">MICPUN_61758</name>
</gene>
<name>C1FI54_MICCC</name>
<organism evidence="1 2">
    <name type="scientific">Micromonas commoda (strain RCC299 / NOUM17 / CCMP2709)</name>
    <name type="common">Picoplanktonic green alga</name>
    <dbReference type="NCBI Taxonomy" id="296587"/>
    <lineage>
        <taxon>Eukaryota</taxon>
        <taxon>Viridiplantae</taxon>
        <taxon>Chlorophyta</taxon>
        <taxon>Mamiellophyceae</taxon>
        <taxon>Mamiellales</taxon>
        <taxon>Mamiellaceae</taxon>
        <taxon>Micromonas</taxon>
    </lineage>
</organism>
<proteinExistence type="predicted"/>
<reference evidence="1 2" key="1">
    <citation type="journal article" date="2009" name="Science">
        <title>Green evolution and dynamic adaptations revealed by genomes of the marine picoeukaryotes Micromonas.</title>
        <authorList>
            <person name="Worden A.Z."/>
            <person name="Lee J.H."/>
            <person name="Mock T."/>
            <person name="Rouze P."/>
            <person name="Simmons M.P."/>
            <person name="Aerts A.L."/>
            <person name="Allen A.E."/>
            <person name="Cuvelier M.L."/>
            <person name="Derelle E."/>
            <person name="Everett M.V."/>
            <person name="Foulon E."/>
            <person name="Grimwood J."/>
            <person name="Gundlach H."/>
            <person name="Henrissat B."/>
            <person name="Napoli C."/>
            <person name="McDonald S.M."/>
            <person name="Parker M.S."/>
            <person name="Rombauts S."/>
            <person name="Salamov A."/>
            <person name="Von Dassow P."/>
            <person name="Badger J.H."/>
            <person name="Coutinho P.M."/>
            <person name="Demir E."/>
            <person name="Dubchak I."/>
            <person name="Gentemann C."/>
            <person name="Eikrem W."/>
            <person name="Gready J.E."/>
            <person name="John U."/>
            <person name="Lanier W."/>
            <person name="Lindquist E.A."/>
            <person name="Lucas S."/>
            <person name="Mayer K.F."/>
            <person name="Moreau H."/>
            <person name="Not F."/>
            <person name="Otillar R."/>
            <person name="Panaud O."/>
            <person name="Pangilinan J."/>
            <person name="Paulsen I."/>
            <person name="Piegu B."/>
            <person name="Poliakov A."/>
            <person name="Robbens S."/>
            <person name="Schmutz J."/>
            <person name="Toulza E."/>
            <person name="Wyss T."/>
            <person name="Zelensky A."/>
            <person name="Zhou K."/>
            <person name="Armbrust E.V."/>
            <person name="Bhattacharya D."/>
            <person name="Goodenough U.W."/>
            <person name="Van de Peer Y."/>
            <person name="Grigoriev I.V."/>
        </authorList>
    </citation>
    <scope>NUCLEOTIDE SEQUENCE [LARGE SCALE GENOMIC DNA]</scope>
    <source>
        <strain evidence="2">RCC299 / NOUM17</strain>
    </source>
</reference>
<evidence type="ECO:0000313" key="2">
    <source>
        <dbReference type="Proteomes" id="UP000002009"/>
    </source>
</evidence>
<accession>C1FI54</accession>
<dbReference type="GeneID" id="8246684"/>
<dbReference type="InParanoid" id="C1FI54"/>
<keyword evidence="2" id="KW-1185">Reference proteome</keyword>
<dbReference type="EMBL" id="CP001576">
    <property type="protein sequence ID" value="ACO69934.1"/>
    <property type="molecule type" value="Genomic_DNA"/>
</dbReference>